<keyword evidence="6" id="KW-1185">Reference proteome</keyword>
<evidence type="ECO:0000256" key="3">
    <source>
        <dbReference type="SAM" id="SignalP"/>
    </source>
</evidence>
<dbReference type="PANTHER" id="PTHR21666">
    <property type="entry name" value="PEPTIDASE-RELATED"/>
    <property type="match status" value="1"/>
</dbReference>
<dbReference type="PROSITE" id="PS51257">
    <property type="entry name" value="PROKAR_LIPOPROTEIN"/>
    <property type="match status" value="1"/>
</dbReference>
<dbReference type="RefSeq" id="WP_141622195.1">
    <property type="nucleotide sequence ID" value="NZ_CP041242.1"/>
</dbReference>
<keyword evidence="1" id="KW-0175">Coiled coil</keyword>
<dbReference type="SUPFAM" id="SSF51261">
    <property type="entry name" value="Duplicated hybrid motif"/>
    <property type="match status" value="1"/>
</dbReference>
<dbReference type="Gene3D" id="2.70.70.10">
    <property type="entry name" value="Glucose Permease (Domain IIA)"/>
    <property type="match status" value="1"/>
</dbReference>
<dbReference type="CDD" id="cd12797">
    <property type="entry name" value="M23_peptidase"/>
    <property type="match status" value="1"/>
</dbReference>
<dbReference type="InterPro" id="IPR016047">
    <property type="entry name" value="M23ase_b-sheet_dom"/>
</dbReference>
<feature type="signal peptide" evidence="3">
    <location>
        <begin position="1"/>
        <end position="21"/>
    </location>
</feature>
<reference evidence="5 6" key="1">
    <citation type="submission" date="2019-06" db="EMBL/GenBank/DDBJ databases">
        <title>Lysobacter alkalisoli sp. nov. isolated from saline-alkali soil.</title>
        <authorList>
            <person name="Sun J.-Q."/>
            <person name="Xu L."/>
        </authorList>
    </citation>
    <scope>NUCLEOTIDE SEQUENCE [LARGE SCALE GENOMIC DNA]</scope>
    <source>
        <strain evidence="5 6">SJ-36</strain>
    </source>
</reference>
<sequence>MRRPCAMVLVAIALACATQLAGVLPAAAQNSRETERKLQQIKRELQSVAAERRKIEGERGAANRELRAADEKVAASSRRLREIELQLADEQASLESLHARRADMQQAMQGQREELAVLLRAAHAQGGEAPLKVLLSQDSVAEAQRVLTWHRYLQQDRVARVRELTAGLEELDAVERDITARQQQLQASREALDKQLVQLQADRRQRAELVAGLDSRYRDRRAREQALGRDAKGLEQLLTRLRAAAARAEAERRAAAERAARADGRPAPTPATVALGGPQVGGVGWPLTGALLAGYGARMPDGRKSDGLLLGANAGTAVKAVADGQVVYAEWMTGYGLLLIVDHGSGYMSLYAHNDALLKEAGDRIRRGDTVATVGNSGGHGRPALYFELRRNGQPVNPSVWLKR</sequence>
<evidence type="ECO:0000256" key="1">
    <source>
        <dbReference type="SAM" id="Coils"/>
    </source>
</evidence>
<proteinExistence type="predicted"/>
<evidence type="ECO:0000256" key="2">
    <source>
        <dbReference type="SAM" id="MobiDB-lite"/>
    </source>
</evidence>
<protein>
    <submittedName>
        <fullName evidence="5">Peptidoglycan DD-metalloendopeptidase family protein</fullName>
    </submittedName>
</protein>
<dbReference type="InterPro" id="IPR050570">
    <property type="entry name" value="Cell_wall_metabolism_enzyme"/>
</dbReference>
<dbReference type="PANTHER" id="PTHR21666:SF270">
    <property type="entry name" value="MUREIN HYDROLASE ACTIVATOR ENVC"/>
    <property type="match status" value="1"/>
</dbReference>
<feature type="chain" id="PRO_5022123191" evidence="3">
    <location>
        <begin position="22"/>
        <end position="404"/>
    </location>
</feature>
<dbReference type="OrthoDB" id="9784703at2"/>
<accession>A0A514BNB1</accession>
<feature type="domain" description="M23ase beta-sheet core" evidence="4">
    <location>
        <begin position="304"/>
        <end position="398"/>
    </location>
</feature>
<gene>
    <name evidence="5" type="ORF">FKV23_01070</name>
</gene>
<dbReference type="Proteomes" id="UP000317199">
    <property type="component" value="Chromosome"/>
</dbReference>
<dbReference type="InterPro" id="IPR011055">
    <property type="entry name" value="Dup_hybrid_motif"/>
</dbReference>
<organism evidence="5 6">
    <name type="scientific">Marilutibacter alkalisoli</name>
    <dbReference type="NCBI Taxonomy" id="2591633"/>
    <lineage>
        <taxon>Bacteria</taxon>
        <taxon>Pseudomonadati</taxon>
        <taxon>Pseudomonadota</taxon>
        <taxon>Gammaproteobacteria</taxon>
        <taxon>Lysobacterales</taxon>
        <taxon>Lysobacteraceae</taxon>
        <taxon>Marilutibacter</taxon>
    </lineage>
</organism>
<dbReference type="AlphaFoldDB" id="A0A514BNB1"/>
<feature type="coiled-coil region" evidence="1">
    <location>
        <begin position="24"/>
        <end position="114"/>
    </location>
</feature>
<evidence type="ECO:0000313" key="6">
    <source>
        <dbReference type="Proteomes" id="UP000317199"/>
    </source>
</evidence>
<feature type="region of interest" description="Disordered" evidence="2">
    <location>
        <begin position="256"/>
        <end position="278"/>
    </location>
</feature>
<dbReference type="KEGG" id="lyj:FKV23_01070"/>
<dbReference type="FunFam" id="2.70.70.10:FF:000003">
    <property type="entry name" value="Murein hydrolase activator EnvC"/>
    <property type="match status" value="1"/>
</dbReference>
<keyword evidence="3" id="KW-0732">Signal</keyword>
<dbReference type="GO" id="GO:0004222">
    <property type="term" value="F:metalloendopeptidase activity"/>
    <property type="evidence" value="ECO:0007669"/>
    <property type="project" value="TreeGrafter"/>
</dbReference>
<dbReference type="Pfam" id="PF01551">
    <property type="entry name" value="Peptidase_M23"/>
    <property type="match status" value="1"/>
</dbReference>
<dbReference type="Gene3D" id="6.10.250.3150">
    <property type="match status" value="1"/>
</dbReference>
<name>A0A514BNB1_9GAMM</name>
<evidence type="ECO:0000313" key="5">
    <source>
        <dbReference type="EMBL" id="QDH68852.1"/>
    </source>
</evidence>
<dbReference type="EMBL" id="CP041242">
    <property type="protein sequence ID" value="QDH68852.1"/>
    <property type="molecule type" value="Genomic_DNA"/>
</dbReference>
<evidence type="ECO:0000259" key="4">
    <source>
        <dbReference type="Pfam" id="PF01551"/>
    </source>
</evidence>